<evidence type="ECO:0000313" key="4">
    <source>
        <dbReference type="EMBL" id="TKR63633.1"/>
    </source>
</evidence>
<feature type="transmembrane region" description="Helical" evidence="2">
    <location>
        <begin position="331"/>
        <end position="351"/>
    </location>
</feature>
<dbReference type="PANTHER" id="PTHR45757:SF23">
    <property type="entry name" value="MAJOR FACILITATOR SUPERFAMILY (MFS) PROFILE DOMAIN-CONTAINING PROTEIN"/>
    <property type="match status" value="1"/>
</dbReference>
<comment type="caution">
    <text evidence="4">The sequence shown here is derived from an EMBL/GenBank/DDBJ whole genome shotgun (WGS) entry which is preliminary data.</text>
</comment>
<feature type="transmembrane region" description="Helical" evidence="2">
    <location>
        <begin position="77"/>
        <end position="94"/>
    </location>
</feature>
<evidence type="ECO:0000259" key="3">
    <source>
        <dbReference type="PROSITE" id="PS50850"/>
    </source>
</evidence>
<feature type="transmembrane region" description="Helical" evidence="2">
    <location>
        <begin position="357"/>
        <end position="378"/>
    </location>
</feature>
<organism evidence="4 5">
    <name type="scientific">Steinernema carpocapsae</name>
    <name type="common">Entomopathogenic nematode</name>
    <dbReference type="NCBI Taxonomy" id="34508"/>
    <lineage>
        <taxon>Eukaryota</taxon>
        <taxon>Metazoa</taxon>
        <taxon>Ecdysozoa</taxon>
        <taxon>Nematoda</taxon>
        <taxon>Chromadorea</taxon>
        <taxon>Rhabditida</taxon>
        <taxon>Tylenchina</taxon>
        <taxon>Panagrolaimomorpha</taxon>
        <taxon>Strongyloidoidea</taxon>
        <taxon>Steinernematidae</taxon>
        <taxon>Steinernema</taxon>
    </lineage>
</organism>
<feature type="transmembrane region" description="Helical" evidence="2">
    <location>
        <begin position="159"/>
        <end position="177"/>
    </location>
</feature>
<feature type="transmembrane region" description="Helical" evidence="2">
    <location>
        <begin position="197"/>
        <end position="217"/>
    </location>
</feature>
<feature type="domain" description="Major facilitator superfamily (MFS) profile" evidence="3">
    <location>
        <begin position="20"/>
        <end position="434"/>
    </location>
</feature>
<dbReference type="OrthoDB" id="2985014at2759"/>
<feature type="transmembrane region" description="Helical" evidence="2">
    <location>
        <begin position="101"/>
        <end position="121"/>
    </location>
</feature>
<dbReference type="SUPFAM" id="SSF103473">
    <property type="entry name" value="MFS general substrate transporter"/>
    <property type="match status" value="1"/>
</dbReference>
<dbReference type="GO" id="GO:0016020">
    <property type="term" value="C:membrane"/>
    <property type="evidence" value="ECO:0007669"/>
    <property type="project" value="UniProtKB-SubCell"/>
</dbReference>
<dbReference type="EMBL" id="AZBU02000010">
    <property type="protein sequence ID" value="TKR63633.1"/>
    <property type="molecule type" value="Genomic_DNA"/>
</dbReference>
<sequence>MIGCCKTGSCLLFGTRTRFVLLPVVMIALTSIWSNIIVFNFVLLCMVPEHNSTIPDKTGSHDSPESMVSSMGAMEKSWITGAVALGALAAHFPVVKMIERYNLRIPFFMFGMLSALTTILLPQAMTWGYGWVIFLRVFQGIAFAGNFPTIGRFTSKWTYYKQNGIFVSTCVAFIQLSPTVTDPIAGALCSSSIGWRWAVYGHGIVTLIVFLLFFAFYRDEPRSHPLVGDVEASKIERNKSVFTHQAESIPYLSILKTKAVWAVWLAGVGNFFCVNIIFLFSSAYFHYVLGLAVAETGISGAIPSVLQFLLKVFCGFISDKIHCVNETNKLRIFNSIAFLGSTIFFVALSFLDASNSQACMIVMSIATGFLGFSTGGFFKAGAMISGNYNHFVTGNISLTMTFTMFIVPFIVNGITRTTPPPSGELCSTSLLRFW</sequence>
<feature type="transmembrane region" description="Helical" evidence="2">
    <location>
        <begin position="259"/>
        <end position="281"/>
    </location>
</feature>
<evidence type="ECO:0000256" key="1">
    <source>
        <dbReference type="ARBA" id="ARBA00004141"/>
    </source>
</evidence>
<dbReference type="InterPro" id="IPR020846">
    <property type="entry name" value="MFS_dom"/>
</dbReference>
<feature type="transmembrane region" description="Helical" evidence="2">
    <location>
        <begin position="390"/>
        <end position="411"/>
    </location>
</feature>
<reference evidence="4 5" key="2">
    <citation type="journal article" date="2019" name="G3 (Bethesda)">
        <title>Hybrid Assembly of the Genome of the Entomopathogenic Nematode Steinernema carpocapsae Identifies the X-Chromosome.</title>
        <authorList>
            <person name="Serra L."/>
            <person name="Macchietto M."/>
            <person name="Macias-Munoz A."/>
            <person name="McGill C.J."/>
            <person name="Rodriguez I.M."/>
            <person name="Rodriguez B."/>
            <person name="Murad R."/>
            <person name="Mortazavi A."/>
        </authorList>
    </citation>
    <scope>NUCLEOTIDE SEQUENCE [LARGE SCALE GENOMIC DNA]</scope>
    <source>
        <strain evidence="4 5">ALL</strain>
    </source>
</reference>
<keyword evidence="2" id="KW-0472">Membrane</keyword>
<evidence type="ECO:0000256" key="2">
    <source>
        <dbReference type="SAM" id="Phobius"/>
    </source>
</evidence>
<dbReference type="InterPro" id="IPR011701">
    <property type="entry name" value="MFS"/>
</dbReference>
<accession>A0A4U5M5P4</accession>
<dbReference type="GO" id="GO:0022857">
    <property type="term" value="F:transmembrane transporter activity"/>
    <property type="evidence" value="ECO:0007669"/>
    <property type="project" value="InterPro"/>
</dbReference>
<comment type="subcellular location">
    <subcellularLocation>
        <location evidence="1">Membrane</location>
        <topology evidence="1">Multi-pass membrane protein</topology>
    </subcellularLocation>
</comment>
<proteinExistence type="predicted"/>
<protein>
    <recommendedName>
        <fullName evidence="3">Major facilitator superfamily (MFS) profile domain-containing protein</fullName>
    </recommendedName>
</protein>
<dbReference type="AlphaFoldDB" id="A0A4U5M5P4"/>
<dbReference type="Proteomes" id="UP000298663">
    <property type="component" value="Unassembled WGS sequence"/>
</dbReference>
<dbReference type="PROSITE" id="PS50850">
    <property type="entry name" value="MFS"/>
    <property type="match status" value="1"/>
</dbReference>
<dbReference type="Pfam" id="PF07690">
    <property type="entry name" value="MFS_1"/>
    <property type="match status" value="1"/>
</dbReference>
<dbReference type="PANTHER" id="PTHR45757">
    <property type="entry name" value="PROTEIN CBG23364-RELATED"/>
    <property type="match status" value="1"/>
</dbReference>
<feature type="transmembrane region" description="Helical" evidence="2">
    <location>
        <begin position="287"/>
        <end position="310"/>
    </location>
</feature>
<gene>
    <name evidence="4" type="ORF">L596_027442</name>
</gene>
<keyword evidence="2" id="KW-1133">Transmembrane helix</keyword>
<name>A0A4U5M5P4_STECR</name>
<reference evidence="4 5" key="1">
    <citation type="journal article" date="2015" name="Genome Biol.">
        <title>Comparative genomics of Steinernema reveals deeply conserved gene regulatory networks.</title>
        <authorList>
            <person name="Dillman A.R."/>
            <person name="Macchietto M."/>
            <person name="Porter C.F."/>
            <person name="Rogers A."/>
            <person name="Williams B."/>
            <person name="Antoshechkin I."/>
            <person name="Lee M.M."/>
            <person name="Goodwin Z."/>
            <person name="Lu X."/>
            <person name="Lewis E.E."/>
            <person name="Goodrich-Blair H."/>
            <person name="Stock S.P."/>
            <person name="Adams B.J."/>
            <person name="Sternberg P.W."/>
            <person name="Mortazavi A."/>
        </authorList>
    </citation>
    <scope>NUCLEOTIDE SEQUENCE [LARGE SCALE GENOMIC DNA]</scope>
    <source>
        <strain evidence="4 5">ALL</strain>
    </source>
</reference>
<feature type="transmembrane region" description="Helical" evidence="2">
    <location>
        <begin position="127"/>
        <end position="147"/>
    </location>
</feature>
<keyword evidence="5" id="KW-1185">Reference proteome</keyword>
<feature type="transmembrane region" description="Helical" evidence="2">
    <location>
        <begin position="20"/>
        <end position="43"/>
    </location>
</feature>
<dbReference type="Gene3D" id="1.20.1250.20">
    <property type="entry name" value="MFS general substrate transporter like domains"/>
    <property type="match status" value="2"/>
</dbReference>
<dbReference type="STRING" id="34508.A0A4U5M5P4"/>
<keyword evidence="2" id="KW-0812">Transmembrane</keyword>
<dbReference type="InterPro" id="IPR036259">
    <property type="entry name" value="MFS_trans_sf"/>
</dbReference>
<evidence type="ECO:0000313" key="5">
    <source>
        <dbReference type="Proteomes" id="UP000298663"/>
    </source>
</evidence>